<dbReference type="AlphaFoldDB" id="A0AAW9RWN2"/>
<keyword evidence="2" id="KW-1185">Reference proteome</keyword>
<name>A0AAW9RWN2_9BACT</name>
<dbReference type="EMBL" id="JBDKWZ010000003">
    <property type="protein sequence ID" value="MEN7547465.1"/>
    <property type="molecule type" value="Genomic_DNA"/>
</dbReference>
<dbReference type="RefSeq" id="WP_346820253.1">
    <property type="nucleotide sequence ID" value="NZ_JBDKWZ010000003.1"/>
</dbReference>
<accession>A0AAW9RWN2</accession>
<evidence type="ECO:0000313" key="2">
    <source>
        <dbReference type="Proteomes" id="UP001403385"/>
    </source>
</evidence>
<sequence length="239" mass="27571">MFTSTSHIALMLFSRTPREESKYKVLDKALSLQQQLQLYTAFLRKTRKEAEKTGLKVFIIDEKRQQGNSFGERFANAFEQLFLLGYQAVIAIGNDCLSLREEDIRQACEQVTADRLVIGPAKDGGVYLLGMTKEVFDRDRLTRLRWNSSHVQSDLIAYSQLANTSLSALRLQRDADNLQDLQEVLKEPDADVQFVRRLLFYLLNDDIYILLPILIFPSGFYLKNTYYRGPPVKFSINIK</sequence>
<dbReference type="InterPro" id="IPR029044">
    <property type="entry name" value="Nucleotide-diphossugar_trans"/>
</dbReference>
<reference evidence="1 2" key="1">
    <citation type="submission" date="2024-04" db="EMBL/GenBank/DDBJ databases">
        <title>Novel genus in family Flammeovirgaceae.</title>
        <authorList>
            <person name="Nguyen T.H."/>
            <person name="Vuong T.Q."/>
            <person name="Le H."/>
            <person name="Kim S.-G."/>
        </authorList>
    </citation>
    <scope>NUCLEOTIDE SEQUENCE [LARGE SCALE GENOMIC DNA]</scope>
    <source>
        <strain evidence="1 2">JCM 23209</strain>
    </source>
</reference>
<dbReference type="PANTHER" id="PTHR36529:SF1">
    <property type="entry name" value="GLYCOSYLTRANSFERASE"/>
    <property type="match status" value="1"/>
</dbReference>
<protein>
    <submittedName>
        <fullName evidence="1">DUF2064 domain-containing protein</fullName>
    </submittedName>
</protein>
<dbReference type="InterPro" id="IPR018641">
    <property type="entry name" value="Trfase_1_rSAM/seldom-assoc"/>
</dbReference>
<gene>
    <name evidence="1" type="ORF">AAG747_06080</name>
</gene>
<organism evidence="1 2">
    <name type="scientific">Rapidithrix thailandica</name>
    <dbReference type="NCBI Taxonomy" id="413964"/>
    <lineage>
        <taxon>Bacteria</taxon>
        <taxon>Pseudomonadati</taxon>
        <taxon>Bacteroidota</taxon>
        <taxon>Cytophagia</taxon>
        <taxon>Cytophagales</taxon>
        <taxon>Flammeovirgaceae</taxon>
        <taxon>Rapidithrix</taxon>
    </lineage>
</organism>
<evidence type="ECO:0000313" key="1">
    <source>
        <dbReference type="EMBL" id="MEN7547465.1"/>
    </source>
</evidence>
<dbReference type="Pfam" id="PF09837">
    <property type="entry name" value="DUF2064"/>
    <property type="match status" value="1"/>
</dbReference>
<dbReference type="SUPFAM" id="SSF53448">
    <property type="entry name" value="Nucleotide-diphospho-sugar transferases"/>
    <property type="match status" value="1"/>
</dbReference>
<dbReference type="PANTHER" id="PTHR36529">
    <property type="entry name" value="SLL1095 PROTEIN"/>
    <property type="match status" value="1"/>
</dbReference>
<proteinExistence type="predicted"/>
<dbReference type="Proteomes" id="UP001403385">
    <property type="component" value="Unassembled WGS sequence"/>
</dbReference>
<dbReference type="Gene3D" id="3.90.550.10">
    <property type="entry name" value="Spore Coat Polysaccharide Biosynthesis Protein SpsA, Chain A"/>
    <property type="match status" value="1"/>
</dbReference>
<comment type="caution">
    <text evidence="1">The sequence shown here is derived from an EMBL/GenBank/DDBJ whole genome shotgun (WGS) entry which is preliminary data.</text>
</comment>